<dbReference type="Proteomes" id="UP000291020">
    <property type="component" value="Unassembled WGS sequence"/>
</dbReference>
<dbReference type="SMART" id="SM00431">
    <property type="entry name" value="SCAN"/>
    <property type="match status" value="1"/>
</dbReference>
<accession>A0A452INI2</accession>
<dbReference type="AlphaFoldDB" id="A0A452INI2"/>
<feature type="compositionally biased region" description="Basic and acidic residues" evidence="1">
    <location>
        <begin position="132"/>
        <end position="143"/>
    </location>
</feature>
<dbReference type="PANTHER" id="PTHR46888">
    <property type="entry name" value="ZINC KNUCKLE DOMAINCONTAINING PROTEIN-RELATED"/>
    <property type="match status" value="1"/>
</dbReference>
<reference evidence="3" key="2">
    <citation type="submission" date="2025-08" db="UniProtKB">
        <authorList>
            <consortium name="Ensembl"/>
        </authorList>
    </citation>
    <scope>IDENTIFICATION</scope>
</reference>
<evidence type="ECO:0000313" key="4">
    <source>
        <dbReference type="Proteomes" id="UP000291020"/>
    </source>
</evidence>
<evidence type="ECO:0000259" key="2">
    <source>
        <dbReference type="PROSITE" id="PS50804"/>
    </source>
</evidence>
<evidence type="ECO:0000256" key="1">
    <source>
        <dbReference type="SAM" id="MobiDB-lite"/>
    </source>
</evidence>
<dbReference type="Pfam" id="PF02023">
    <property type="entry name" value="SCAN"/>
    <property type="match status" value="1"/>
</dbReference>
<dbReference type="STRING" id="38772.ENSGAGP00000029643"/>
<dbReference type="SUPFAM" id="SSF47353">
    <property type="entry name" value="Retrovirus capsid dimerization domain-like"/>
    <property type="match status" value="1"/>
</dbReference>
<reference evidence="3" key="3">
    <citation type="submission" date="2025-09" db="UniProtKB">
        <authorList>
            <consortium name="Ensembl"/>
        </authorList>
    </citation>
    <scope>IDENTIFICATION</scope>
</reference>
<dbReference type="InterPro" id="IPR038269">
    <property type="entry name" value="SCAN_sf"/>
</dbReference>
<dbReference type="PANTHER" id="PTHR46888:SF1">
    <property type="entry name" value="RIBONUCLEASE H"/>
    <property type="match status" value="1"/>
</dbReference>
<feature type="domain" description="SCAN box" evidence="2">
    <location>
        <begin position="54"/>
        <end position="122"/>
    </location>
</feature>
<organism evidence="3 4">
    <name type="scientific">Gopherus agassizii</name>
    <name type="common">Agassiz's desert tortoise</name>
    <dbReference type="NCBI Taxonomy" id="38772"/>
    <lineage>
        <taxon>Eukaryota</taxon>
        <taxon>Metazoa</taxon>
        <taxon>Chordata</taxon>
        <taxon>Craniata</taxon>
        <taxon>Vertebrata</taxon>
        <taxon>Euteleostomi</taxon>
        <taxon>Archelosauria</taxon>
        <taxon>Testudinata</taxon>
        <taxon>Testudines</taxon>
        <taxon>Cryptodira</taxon>
        <taxon>Durocryptodira</taxon>
        <taxon>Testudinoidea</taxon>
        <taxon>Testudinidae</taxon>
        <taxon>Gopherus</taxon>
    </lineage>
</organism>
<dbReference type="PROSITE" id="PS50804">
    <property type="entry name" value="SCAN_BOX"/>
    <property type="match status" value="1"/>
</dbReference>
<reference evidence="4" key="1">
    <citation type="journal article" date="2017" name="PLoS ONE">
        <title>The Agassiz's desert tortoise genome provides a resource for the conservation of a threatened species.</title>
        <authorList>
            <person name="Tollis M."/>
            <person name="DeNardo D.F."/>
            <person name="Cornelius J.A."/>
            <person name="Dolby G.A."/>
            <person name="Edwards T."/>
            <person name="Henen B.T."/>
            <person name="Karl A.E."/>
            <person name="Murphy R.W."/>
            <person name="Kusumi K."/>
        </authorList>
    </citation>
    <scope>NUCLEOTIDE SEQUENCE [LARGE SCALE GENOMIC DNA]</scope>
</reference>
<proteinExistence type="predicted"/>
<evidence type="ECO:0000313" key="3">
    <source>
        <dbReference type="Ensembl" id="ENSGAGP00000029643.1"/>
    </source>
</evidence>
<protein>
    <recommendedName>
        <fullName evidence="2">SCAN box domain-containing protein</fullName>
    </recommendedName>
</protein>
<feature type="region of interest" description="Disordered" evidence="1">
    <location>
        <begin position="119"/>
        <end position="167"/>
    </location>
</feature>
<keyword evidence="4" id="KW-1185">Reference proteome</keyword>
<dbReference type="InterPro" id="IPR003309">
    <property type="entry name" value="SCAN_dom"/>
</dbReference>
<name>A0A452INI2_9SAUR</name>
<dbReference type="Gene3D" id="1.10.4020.10">
    <property type="entry name" value="DNA breaking-rejoining enzymes"/>
    <property type="match status" value="1"/>
</dbReference>
<sequence>MHLLQGEWATLLASYLIGTAQSAYQGLSIEEARNYTRVKVAILDALDVSPETFHQLFRSLTYNAGTWPRLVAQQLRDLCKRWLQLDWRSPEELLNQVILEQFLHILPLRGRACVLRHQPPNSGHCRRPHGKLPCEGKPTRTGDPRPSSRARAPQLRQRLHPATRAPGQDAVEWEGLCPPCHPTLGWQPPIDLLCLLPRPDLRAGPRTVTAQPCLRA</sequence>
<dbReference type="Ensembl" id="ENSGAGT00000033658.1">
    <property type="protein sequence ID" value="ENSGAGP00000029643.1"/>
    <property type="gene ID" value="ENSGAGG00000021402.1"/>
</dbReference>